<gene>
    <name evidence="2" type="ORF">QBL07_20075</name>
</gene>
<evidence type="ECO:0000313" key="2">
    <source>
        <dbReference type="EMBL" id="MDG6783121.1"/>
    </source>
</evidence>
<dbReference type="AlphaFoldDB" id="A0AAW6RFA8"/>
<sequence>MTQFDPSNLLAEIEADDAAEVQALAERQRRRREALEPAAQLAAEIATTRDHFLAEDRQRLSRLAKLVKEAKRNGAPAAKLDQFDFAPLTAQARSGRVRSGASKPRARRTTAAAEKPAEPTQERSEQTPAPVSMAS</sequence>
<geneLocation type="plasmid" evidence="2">
    <name>p1517_part_2</name>
</geneLocation>
<proteinExistence type="predicted"/>
<keyword evidence="2" id="KW-0614">Plasmid</keyword>
<evidence type="ECO:0000256" key="1">
    <source>
        <dbReference type="SAM" id="MobiDB-lite"/>
    </source>
</evidence>
<protein>
    <submittedName>
        <fullName evidence="2">Uncharacterized protein</fullName>
    </submittedName>
</protein>
<accession>A0AAW6RFA8</accession>
<feature type="compositionally biased region" description="Polar residues" evidence="1">
    <location>
        <begin position="126"/>
        <end position="135"/>
    </location>
</feature>
<dbReference type="RefSeq" id="WP_005199763.1">
    <property type="nucleotide sequence ID" value="NZ_CP178557.1"/>
</dbReference>
<feature type="compositionally biased region" description="Basic and acidic residues" evidence="1">
    <location>
        <begin position="115"/>
        <end position="125"/>
    </location>
</feature>
<feature type="region of interest" description="Disordered" evidence="1">
    <location>
        <begin position="90"/>
        <end position="135"/>
    </location>
</feature>
<name>A0AAW6RFA8_GORRU</name>
<comment type="caution">
    <text evidence="2">The sequence shown here is derived from an EMBL/GenBank/DDBJ whole genome shotgun (WGS) entry which is preliminary data.</text>
</comment>
<organism evidence="2">
    <name type="scientific">Gordonia rubripertincta</name>
    <name type="common">Rhodococcus corallinus</name>
    <dbReference type="NCBI Taxonomy" id="36822"/>
    <lineage>
        <taxon>Bacteria</taxon>
        <taxon>Bacillati</taxon>
        <taxon>Actinomycetota</taxon>
        <taxon>Actinomycetes</taxon>
        <taxon>Mycobacteriales</taxon>
        <taxon>Gordoniaceae</taxon>
        <taxon>Gordonia</taxon>
    </lineage>
</organism>
<reference evidence="2" key="1">
    <citation type="submission" date="2023-04" db="EMBL/GenBank/DDBJ databases">
        <title>Characterization and analysis of the complete genome of Gordonia rubripertincta 112, the degrader of aromatic and aliphatic compounds.</title>
        <authorList>
            <person name="Frantsuzova E."/>
            <person name="Bogun A."/>
            <person name="Delegan Y."/>
        </authorList>
    </citation>
    <scope>NUCLEOTIDE SEQUENCE</scope>
    <source>
        <strain evidence="2">112</strain>
        <plasmid evidence="2">p1517_part_2</plasmid>
    </source>
</reference>
<dbReference type="EMBL" id="JARUXG010000017">
    <property type="protein sequence ID" value="MDG6783121.1"/>
    <property type="molecule type" value="Genomic_DNA"/>
</dbReference>